<dbReference type="KEGG" id="alf:CFBP5473_13635"/>
<reference evidence="2 4" key="1">
    <citation type="submission" date="2019-04" db="EMBL/GenBank/DDBJ databases">
        <title>Complete genome sequence of Agrobacterium larrymoorei CFBP5473.</title>
        <authorList>
            <person name="Haryono M."/>
            <person name="Chou L."/>
            <person name="Lin Y.-C."/>
            <person name="Lai E.-M."/>
            <person name="Kuo C.-H."/>
        </authorList>
    </citation>
    <scope>NUCLEOTIDE SEQUENCE [LARGE SCALE GENOMIC DNA]</scope>
    <source>
        <strain evidence="2 4">CFBP5473</strain>
    </source>
</reference>
<evidence type="ECO:0000313" key="5">
    <source>
        <dbReference type="Proteomes" id="UP000826513"/>
    </source>
</evidence>
<dbReference type="RefSeq" id="WP_027677044.1">
    <property type="nucleotide sequence ID" value="NZ_CP039691.1"/>
</dbReference>
<dbReference type="EMBL" id="CP039691">
    <property type="protein sequence ID" value="QCI98845.1"/>
    <property type="molecule type" value="Genomic_DNA"/>
</dbReference>
<dbReference type="Pfam" id="PF09823">
    <property type="entry name" value="DUF2357"/>
    <property type="match status" value="1"/>
</dbReference>
<protein>
    <submittedName>
        <fullName evidence="2">DUF2357 domain-containing protein</fullName>
    </submittedName>
</protein>
<sequence>MILSFFNEKLDLVGSVTIVAKSDIVGLAPPLIVMSGAEAQALGEPPFQLLEGSSYEYVVQKVGLELKEIPTIIQKTRLKGELDRGTMATGLNVGTIHLTLIDQAGNELGTAAVEVRSRKLDYRVEYRDMMDDISRCAVDLIGTMASYAQGRREITLKGDPNTLQQRYFLLRGILQGRPFRQAVAQILESPHSKMSAVESIGDVRKGIKPTRTVLNQIAAARRRIKVPNGHALQDRGISSIPHEVATTVSVVSYDTPENQFVKRVLEILRATLSGIKHLYETIADLKSQQHLSVLSDMQSMTDWLDSVLNSDLMRRISRAGALSYSSPVLQRKVGYRELLRGWLAAQMASQLSWSGGELVFGAGQKNVATLYEYWCFLRVVEAVQQVAHLPADFAKGLIRQNGGGLEFTLARGKQADIIGVTEILGRRLKVKVSFNETFRQRAKYHNAGSWSREMRPDVTLTFWPSDLAPNDAEAVGLVSRIHFDAKYKSKVSSFRKDPDDNEDASVIYKRDDLAKMHAYRDAIRRSEAAYILYPGESGGDDSFEIYDEILPGLGAISLRPGDPRGLEILVAKIRLLAQNCSMQLSQREYLSYSQNYTKRIEPSLLNALLPDLSPTIIGETQAPSIRLDIQRIRHIFMCNINTAKDIRFDGATRVLSVPVRELVPEAFSIGLKDRLIFITEGTVKRLAYVDQVGLGVGEVRLSVSLYDSDALVALTDELTVRGSGASSDFWLISL</sequence>
<gene>
    <name evidence="2" type="ORF">CFBP5473_13635</name>
    <name evidence="3" type="ORF">J5285_06100</name>
</gene>
<reference evidence="3 5" key="2">
    <citation type="submission" date="2021-03" db="EMBL/GenBank/DDBJ databases">
        <title>Rapid diversification of plasmids in a genus of pathogenic and nitrogen fixing bacteria.</title>
        <authorList>
            <person name="Weisberg A.J."/>
            <person name="Miller M."/>
            <person name="Ream W."/>
            <person name="Grunwald N.J."/>
            <person name="Chang J.H."/>
        </authorList>
    </citation>
    <scope>NUCLEOTIDE SEQUENCE [LARGE SCALE GENOMIC DNA]</scope>
    <source>
        <strain evidence="3 5">AF3.44</strain>
    </source>
</reference>
<dbReference type="EMBL" id="CP072167">
    <property type="protein sequence ID" value="QYA08267.1"/>
    <property type="molecule type" value="Genomic_DNA"/>
</dbReference>
<dbReference type="OrthoDB" id="32195at2"/>
<evidence type="ECO:0000313" key="4">
    <source>
        <dbReference type="Proteomes" id="UP000298545"/>
    </source>
</evidence>
<name>A0A4D7DP34_9HYPH</name>
<dbReference type="STRING" id="1367849.GCA_000518585_04536"/>
<dbReference type="Proteomes" id="UP000826513">
    <property type="component" value="Chromosome 1"/>
</dbReference>
<keyword evidence="5" id="KW-1185">Reference proteome</keyword>
<feature type="domain" description="DUF2357" evidence="1">
    <location>
        <begin position="85"/>
        <end position="342"/>
    </location>
</feature>
<dbReference type="InterPro" id="IPR018633">
    <property type="entry name" value="DUF2357"/>
</dbReference>
<evidence type="ECO:0000259" key="1">
    <source>
        <dbReference type="Pfam" id="PF09823"/>
    </source>
</evidence>
<accession>A0A4D7DP34</accession>
<dbReference type="AlphaFoldDB" id="A0A4D7DP34"/>
<dbReference type="Pfam" id="PF04411">
    <property type="entry name" value="PDDEXK_7"/>
    <property type="match status" value="1"/>
</dbReference>
<evidence type="ECO:0000313" key="2">
    <source>
        <dbReference type="EMBL" id="QCI98845.1"/>
    </source>
</evidence>
<evidence type="ECO:0000313" key="3">
    <source>
        <dbReference type="EMBL" id="QYA08267.1"/>
    </source>
</evidence>
<organism evidence="2 4">
    <name type="scientific">Agrobacterium larrymoorei</name>
    <dbReference type="NCBI Taxonomy" id="160699"/>
    <lineage>
        <taxon>Bacteria</taxon>
        <taxon>Pseudomonadati</taxon>
        <taxon>Pseudomonadota</taxon>
        <taxon>Alphaproteobacteria</taxon>
        <taxon>Hyphomicrobiales</taxon>
        <taxon>Rhizobiaceae</taxon>
        <taxon>Rhizobium/Agrobacterium group</taxon>
        <taxon>Agrobacterium</taxon>
    </lineage>
</organism>
<dbReference type="Proteomes" id="UP000298545">
    <property type="component" value="Chromosome circular"/>
</dbReference>
<dbReference type="InterPro" id="IPR007505">
    <property type="entry name" value="PDDEXK_7"/>
</dbReference>
<proteinExistence type="predicted"/>